<dbReference type="RefSeq" id="WP_102242307.1">
    <property type="nucleotide sequence ID" value="NZ_CP025704.1"/>
</dbReference>
<protein>
    <submittedName>
        <fullName evidence="1">Uncharacterized protein</fullName>
    </submittedName>
</protein>
<reference evidence="1 2" key="1">
    <citation type="submission" date="2018-01" db="EMBL/GenBank/DDBJ databases">
        <title>Complete genome sequence of Bacteriovorax stolpii DSM12778.</title>
        <authorList>
            <person name="Tang B."/>
            <person name="Chang J."/>
        </authorList>
    </citation>
    <scope>NUCLEOTIDE SEQUENCE [LARGE SCALE GENOMIC DNA]</scope>
    <source>
        <strain evidence="1 2">DSM 12778</strain>
    </source>
</reference>
<name>A0A2K9NND9_BACTC</name>
<evidence type="ECO:0000313" key="1">
    <source>
        <dbReference type="EMBL" id="AUN97012.1"/>
    </source>
</evidence>
<dbReference type="Proteomes" id="UP000235584">
    <property type="component" value="Chromosome"/>
</dbReference>
<accession>A0A2K9NND9</accession>
<dbReference type="AlphaFoldDB" id="A0A2K9NND9"/>
<dbReference type="EMBL" id="CP025704">
    <property type="protein sequence ID" value="AUN97012.1"/>
    <property type="molecule type" value="Genomic_DNA"/>
</dbReference>
<dbReference type="KEGG" id="bsto:C0V70_02600"/>
<proteinExistence type="predicted"/>
<evidence type="ECO:0000313" key="2">
    <source>
        <dbReference type="Proteomes" id="UP000235584"/>
    </source>
</evidence>
<gene>
    <name evidence="1" type="ORF">C0V70_02600</name>
</gene>
<organism evidence="1 2">
    <name type="scientific">Bacteriovorax stolpii</name>
    <name type="common">Bdellovibrio stolpii</name>
    <dbReference type="NCBI Taxonomy" id="960"/>
    <lineage>
        <taxon>Bacteria</taxon>
        <taxon>Pseudomonadati</taxon>
        <taxon>Bdellovibrionota</taxon>
        <taxon>Bacteriovoracia</taxon>
        <taxon>Bacteriovoracales</taxon>
        <taxon>Bacteriovoracaceae</taxon>
        <taxon>Bacteriovorax</taxon>
    </lineage>
</organism>
<sequence length="675" mass="76922">MKTFKHSLFFFCILAVPAVVSFHYFNHGYSPSRAIAQVHSPDGEYEVVGVSDIKGEYSGRAWVHGGVVQRIVKWKNYSYQGMAVESVWSGKVTPSGFDFSLSLSNVLTRFEDYDATKEELIPVKVTLPLEGLTSEFSATLKGDGVIKETWTRLKDASQNPLWVDQRTSFVGNGDKHPFITMLSKIAGMYKVIEAYRELPQIKIYEDKEVFKKGQQIWVEDKTDADFYLKNPNVLRITNKTVNPLSLAEAVMRKNAYGHTLTYKENFLTNETQKLNLNDAGMLEVARIDSAGNKIGMGPEGDSALWTGIYGWSQVIRYQMTKDPEAMTNFKKVLNGTLTLLEIPNDPKQFARTLAISAASEVWSDEWIQGTGQYSHLKWMKRGNNDMAKGIFLTLVLAHKMVDPSEVQLIERIKKAVKSFPSATAIEERSFNFGIAKGLDALWNKDEESLLTFQKKMLNFESFISNFTHLDAGLYIEGIADWSGIHLTMSSIMSQYFVSEELIKVFPNEYFNKKIHAKAEASLIELDEVYKNGHRRFVTLVAYTYSPKARKDKKFEARAREALWTLKEVPAPRFVGNAGADLPKRPDWSISAWPRQPWKGLTGFRKMKEDFNVAELQQGAYFYPYFEGSTWNTTYYWKDIPFPVHINSDKSTKSFSSDYLMLYWVSRSSGLITAED</sequence>
<keyword evidence="2" id="KW-1185">Reference proteome</keyword>